<proteinExistence type="predicted"/>
<evidence type="ECO:0000313" key="5">
    <source>
        <dbReference type="Proteomes" id="UP001609176"/>
    </source>
</evidence>
<sequence length="102" mass="10394">MSVNSTPGRDEPELADTVAHAVLAVDGVAELHGGIFGEAATYLPGRRVSGIRLTDAGTEVHVSLALGTSIRTAADDIRTAVAALVPGPVHVIVEDVIRSAAT</sequence>
<evidence type="ECO:0000313" key="2">
    <source>
        <dbReference type="EMBL" id="MFH5229479.1"/>
    </source>
</evidence>
<keyword evidence="6" id="KW-1185">Reference proteome</keyword>
<accession>A0ABW7JXK4</accession>
<dbReference type="EMBL" id="JBIMSN010000056">
    <property type="protein sequence ID" value="MFH5229479.1"/>
    <property type="molecule type" value="Genomic_DNA"/>
</dbReference>
<dbReference type="RefSeq" id="WP_395117590.1">
    <property type="nucleotide sequence ID" value="NZ_JBIMSN010000056.1"/>
</dbReference>
<evidence type="ECO:0000313" key="6">
    <source>
        <dbReference type="Proteomes" id="UP001609219"/>
    </source>
</evidence>
<name>A0ABW7JXK4_9NOCA</name>
<protein>
    <submittedName>
        <fullName evidence="1">Asp23/Gls24 family envelope stress response protein</fullName>
    </submittedName>
</protein>
<evidence type="ECO:0000313" key="3">
    <source>
        <dbReference type="EMBL" id="MFH5242962.1"/>
    </source>
</evidence>
<dbReference type="EMBL" id="JBIMSP010000019">
    <property type="protein sequence ID" value="MFH5242962.1"/>
    <property type="molecule type" value="Genomic_DNA"/>
</dbReference>
<gene>
    <name evidence="3" type="ORF">ACHIPV_13875</name>
    <name evidence="1" type="ORF">ACHIPZ_24070</name>
    <name evidence="2" type="ORF">ACHIRB_12995</name>
</gene>
<evidence type="ECO:0000313" key="4">
    <source>
        <dbReference type="Proteomes" id="UP001609175"/>
    </source>
</evidence>
<dbReference type="Proteomes" id="UP001609219">
    <property type="component" value="Unassembled WGS sequence"/>
</dbReference>
<organism evidence="1 4">
    <name type="scientific">Antrihabitans spumae</name>
    <dbReference type="NCBI Taxonomy" id="3373370"/>
    <lineage>
        <taxon>Bacteria</taxon>
        <taxon>Bacillati</taxon>
        <taxon>Actinomycetota</taxon>
        <taxon>Actinomycetes</taxon>
        <taxon>Mycobacteriales</taxon>
        <taxon>Nocardiaceae</taxon>
        <taxon>Antrihabitans</taxon>
    </lineage>
</organism>
<dbReference type="EMBL" id="JBIMSO010000071">
    <property type="protein sequence ID" value="MFH5211259.1"/>
    <property type="molecule type" value="Genomic_DNA"/>
</dbReference>
<evidence type="ECO:0000313" key="1">
    <source>
        <dbReference type="EMBL" id="MFH5211259.1"/>
    </source>
</evidence>
<dbReference type="Proteomes" id="UP001609176">
    <property type="component" value="Unassembled WGS sequence"/>
</dbReference>
<dbReference type="Proteomes" id="UP001609175">
    <property type="component" value="Unassembled WGS sequence"/>
</dbReference>
<reference evidence="4 5" key="1">
    <citation type="submission" date="2024-10" db="EMBL/GenBank/DDBJ databases">
        <authorList>
            <person name="Riesco R."/>
        </authorList>
    </citation>
    <scope>NUCLEOTIDE SEQUENCE [LARGE SCALE GENOMIC DNA]</scope>
    <source>
        <strain evidence="3 5">NCIMB 15448</strain>
        <strain evidence="1 4">NCIMB 15449</strain>
        <strain evidence="2 6">NCIMB 15450</strain>
    </source>
</reference>
<comment type="caution">
    <text evidence="1">The sequence shown here is derived from an EMBL/GenBank/DDBJ whole genome shotgun (WGS) entry which is preliminary data.</text>
</comment>